<name>A0ABP0IJ61_9DINO</name>
<dbReference type="EMBL" id="CAXAMN010002891">
    <property type="protein sequence ID" value="CAK9001886.1"/>
    <property type="molecule type" value="Genomic_DNA"/>
</dbReference>
<protein>
    <submittedName>
        <fullName evidence="1">Uncharacterized protein</fullName>
    </submittedName>
</protein>
<comment type="caution">
    <text evidence="1">The sequence shown here is derived from an EMBL/GenBank/DDBJ whole genome shotgun (WGS) entry which is preliminary data.</text>
</comment>
<dbReference type="Proteomes" id="UP001642484">
    <property type="component" value="Unassembled WGS sequence"/>
</dbReference>
<accession>A0ABP0IJ61</accession>
<sequence length="82" mass="9395">MGFVEVLHKPNKKAKDYDPTKRRRRKEIHRELFFEAFPRIGVEPHLVDRPEGGKRKMFGEEVLCGGSFPKFSPCTSVPPSAP</sequence>
<keyword evidence="2" id="KW-1185">Reference proteome</keyword>
<organism evidence="1 2">
    <name type="scientific">Durusdinium trenchii</name>
    <dbReference type="NCBI Taxonomy" id="1381693"/>
    <lineage>
        <taxon>Eukaryota</taxon>
        <taxon>Sar</taxon>
        <taxon>Alveolata</taxon>
        <taxon>Dinophyceae</taxon>
        <taxon>Suessiales</taxon>
        <taxon>Symbiodiniaceae</taxon>
        <taxon>Durusdinium</taxon>
    </lineage>
</organism>
<evidence type="ECO:0000313" key="2">
    <source>
        <dbReference type="Proteomes" id="UP001642484"/>
    </source>
</evidence>
<proteinExistence type="predicted"/>
<reference evidence="1 2" key="1">
    <citation type="submission" date="2024-02" db="EMBL/GenBank/DDBJ databases">
        <authorList>
            <person name="Chen Y."/>
            <person name="Shah S."/>
            <person name="Dougan E. K."/>
            <person name="Thang M."/>
            <person name="Chan C."/>
        </authorList>
    </citation>
    <scope>NUCLEOTIDE SEQUENCE [LARGE SCALE GENOMIC DNA]</scope>
</reference>
<gene>
    <name evidence="1" type="ORF">CCMP2556_LOCUS6646</name>
</gene>
<evidence type="ECO:0000313" key="1">
    <source>
        <dbReference type="EMBL" id="CAK9001886.1"/>
    </source>
</evidence>